<name>X1AES7_9ZZZZ</name>
<organism evidence="1">
    <name type="scientific">marine sediment metagenome</name>
    <dbReference type="NCBI Taxonomy" id="412755"/>
    <lineage>
        <taxon>unclassified sequences</taxon>
        <taxon>metagenomes</taxon>
        <taxon>ecological metagenomes</taxon>
    </lineage>
</organism>
<proteinExistence type="predicted"/>
<sequence>MKIKFEGVITGNIDANGDINSSGTITGTVTHPIGTTYSGTVPGGGEIIGTPNIPVLPSLPAPTVFPAAGSTNITSNTTISPGSYGDIILPGKKTITFAGPGVYVFNSINNSGSANTFKFNFQNNAIGEVYIYVHGNAWLGKFKSSFQNGGDAS</sequence>
<feature type="non-terminal residue" evidence="1">
    <location>
        <position position="153"/>
    </location>
</feature>
<reference evidence="1" key="1">
    <citation type="journal article" date="2014" name="Front. Microbiol.">
        <title>High frequency of phylogenetically diverse reductive dehalogenase-homologous genes in deep subseafloor sedimentary metagenomes.</title>
        <authorList>
            <person name="Kawai M."/>
            <person name="Futagami T."/>
            <person name="Toyoda A."/>
            <person name="Takaki Y."/>
            <person name="Nishi S."/>
            <person name="Hori S."/>
            <person name="Arai W."/>
            <person name="Tsubouchi T."/>
            <person name="Morono Y."/>
            <person name="Uchiyama I."/>
            <person name="Ito T."/>
            <person name="Fujiyama A."/>
            <person name="Inagaki F."/>
            <person name="Takami H."/>
        </authorList>
    </citation>
    <scope>NUCLEOTIDE SEQUENCE</scope>
    <source>
        <strain evidence="1">Expedition CK06-06</strain>
    </source>
</reference>
<comment type="caution">
    <text evidence="1">The sequence shown here is derived from an EMBL/GenBank/DDBJ whole genome shotgun (WGS) entry which is preliminary data.</text>
</comment>
<accession>X1AES7</accession>
<evidence type="ECO:0000313" key="1">
    <source>
        <dbReference type="EMBL" id="GAG80369.1"/>
    </source>
</evidence>
<gene>
    <name evidence="1" type="ORF">S01H4_21491</name>
</gene>
<dbReference type="AlphaFoldDB" id="X1AES7"/>
<dbReference type="EMBL" id="BART01009743">
    <property type="protein sequence ID" value="GAG80369.1"/>
    <property type="molecule type" value="Genomic_DNA"/>
</dbReference>
<protein>
    <submittedName>
        <fullName evidence="1">Uncharacterized protein</fullName>
    </submittedName>
</protein>